<accession>A0ABP0KHF2</accession>
<evidence type="ECO:0000256" key="1">
    <source>
        <dbReference type="SAM" id="MobiDB-lite"/>
    </source>
</evidence>
<feature type="compositionally biased region" description="Polar residues" evidence="1">
    <location>
        <begin position="45"/>
        <end position="59"/>
    </location>
</feature>
<feature type="region of interest" description="Disordered" evidence="1">
    <location>
        <begin position="1"/>
        <end position="73"/>
    </location>
</feature>
<dbReference type="EMBL" id="CAXAMM010011448">
    <property type="protein sequence ID" value="CAK9026230.1"/>
    <property type="molecule type" value="Genomic_DNA"/>
</dbReference>
<gene>
    <name evidence="2" type="ORF">SCF082_LOCUS17409</name>
</gene>
<protein>
    <submittedName>
        <fullName evidence="2">Uncharacterized protein</fullName>
    </submittedName>
</protein>
<proteinExistence type="predicted"/>
<organism evidence="2 3">
    <name type="scientific">Durusdinium trenchii</name>
    <dbReference type="NCBI Taxonomy" id="1381693"/>
    <lineage>
        <taxon>Eukaryota</taxon>
        <taxon>Sar</taxon>
        <taxon>Alveolata</taxon>
        <taxon>Dinophyceae</taxon>
        <taxon>Suessiales</taxon>
        <taxon>Symbiodiniaceae</taxon>
        <taxon>Durusdinium</taxon>
    </lineage>
</organism>
<feature type="compositionally biased region" description="Basic and acidic residues" evidence="1">
    <location>
        <begin position="61"/>
        <end position="71"/>
    </location>
</feature>
<comment type="caution">
    <text evidence="2">The sequence shown here is derived from an EMBL/GenBank/DDBJ whole genome shotgun (WGS) entry which is preliminary data.</text>
</comment>
<evidence type="ECO:0000313" key="3">
    <source>
        <dbReference type="Proteomes" id="UP001642464"/>
    </source>
</evidence>
<feature type="region of interest" description="Disordered" evidence="1">
    <location>
        <begin position="87"/>
        <end position="130"/>
    </location>
</feature>
<feature type="compositionally biased region" description="Acidic residues" evidence="1">
    <location>
        <begin position="112"/>
        <end position="130"/>
    </location>
</feature>
<sequence>MQQRQQPTPKRLHFTTALNDMESEELDTTSAQAMNASHCIEDSVATASAPSAQAMTPSRQADLKVPADKQDSTLATYPDDYLNVASKKPQAAQGTHTPEARFTNHGPQQLEETAEEETTDEDMEVLVDYL</sequence>
<reference evidence="2 3" key="1">
    <citation type="submission" date="2024-02" db="EMBL/GenBank/DDBJ databases">
        <authorList>
            <person name="Chen Y."/>
            <person name="Shah S."/>
            <person name="Dougan E. K."/>
            <person name="Thang M."/>
            <person name="Chan C."/>
        </authorList>
    </citation>
    <scope>NUCLEOTIDE SEQUENCE [LARGE SCALE GENOMIC DNA]</scope>
</reference>
<name>A0ABP0KHF2_9DINO</name>
<dbReference type="Proteomes" id="UP001642464">
    <property type="component" value="Unassembled WGS sequence"/>
</dbReference>
<keyword evidence="3" id="KW-1185">Reference proteome</keyword>
<evidence type="ECO:0000313" key="2">
    <source>
        <dbReference type="EMBL" id="CAK9026230.1"/>
    </source>
</evidence>